<evidence type="ECO:0000313" key="2">
    <source>
        <dbReference type="Proteomes" id="UP000236197"/>
    </source>
</evidence>
<dbReference type="OrthoDB" id="9810309at2"/>
<reference evidence="2" key="1">
    <citation type="submission" date="2018-01" db="EMBL/GenBank/DDBJ databases">
        <title>Rubneribacter badeniensis gen. nov., sp. nov., and Colonibacter rubneri, gen. nov., sp. nov., WGS of new members of the Eggerthellaceae.</title>
        <authorList>
            <person name="Danylec N."/>
            <person name="Stoll D.A."/>
            <person name="Doetsch A."/>
            <person name="Kulling S.E."/>
            <person name="Huch M."/>
        </authorList>
    </citation>
    <scope>NUCLEOTIDE SEQUENCE [LARGE SCALE GENOMIC DNA]</scope>
    <source>
        <strain evidence="2">ResAG-96</strain>
    </source>
</reference>
<dbReference type="AlphaFoldDB" id="A0A2K2UF32"/>
<dbReference type="PANTHER" id="PTHR46638">
    <property type="entry name" value="CORRINOID ADENOSYLTRANSFERASE"/>
    <property type="match status" value="1"/>
</dbReference>
<dbReference type="GO" id="GO:0009236">
    <property type="term" value="P:cobalamin biosynthetic process"/>
    <property type="evidence" value="ECO:0007669"/>
    <property type="project" value="InterPro"/>
</dbReference>
<dbReference type="PANTHER" id="PTHR46638:SF1">
    <property type="entry name" value="CORRINOID ADENOSYLTRANSFERASE"/>
    <property type="match status" value="1"/>
</dbReference>
<sequence>MDHGYVHVYTGDGKGKTTAAVGLSVRAAGAGLRVFFGQFMKNGDTGELEALHLLGDRITVEQFGTGSELSAIDPAADARAARAGLDRARAVLFDGRCDVMVLDEANVADSLDYFEPGALLELVRERPENVELVLTGRGAGEEVLAAADLVTEMRAVKHYFNDGVVARRGIEF</sequence>
<evidence type="ECO:0000313" key="1">
    <source>
        <dbReference type="EMBL" id="PNV68937.1"/>
    </source>
</evidence>
<dbReference type="PIRSF" id="PIRSF015617">
    <property type="entry name" value="Adensltrnsf_CobA"/>
    <property type="match status" value="1"/>
</dbReference>
<dbReference type="InterPro" id="IPR003724">
    <property type="entry name" value="CblAdoTrfase_CobA"/>
</dbReference>
<gene>
    <name evidence="1" type="ORF">C2L71_02495</name>
</gene>
<dbReference type="GO" id="GO:0008817">
    <property type="term" value="F:corrinoid adenosyltransferase activity"/>
    <property type="evidence" value="ECO:0007669"/>
    <property type="project" value="InterPro"/>
</dbReference>
<dbReference type="Gene3D" id="3.40.50.300">
    <property type="entry name" value="P-loop containing nucleotide triphosphate hydrolases"/>
    <property type="match status" value="1"/>
</dbReference>
<organism evidence="1 2">
    <name type="scientific">Enteroscipio rubneri</name>
    <dbReference type="NCBI Taxonomy" id="2070686"/>
    <lineage>
        <taxon>Bacteria</taxon>
        <taxon>Bacillati</taxon>
        <taxon>Actinomycetota</taxon>
        <taxon>Coriobacteriia</taxon>
        <taxon>Eggerthellales</taxon>
        <taxon>Eggerthellaceae</taxon>
        <taxon>Enteroscipio</taxon>
    </lineage>
</organism>
<dbReference type="RefSeq" id="WP_103264261.1">
    <property type="nucleotide sequence ID" value="NZ_CABMLE010000001.1"/>
</dbReference>
<accession>A0A2K2UF32</accession>
<dbReference type="Proteomes" id="UP000236197">
    <property type="component" value="Unassembled WGS sequence"/>
</dbReference>
<comment type="caution">
    <text evidence="1">The sequence shown here is derived from an EMBL/GenBank/DDBJ whole genome shotgun (WGS) entry which is preliminary data.</text>
</comment>
<keyword evidence="1" id="KW-0808">Transferase</keyword>
<dbReference type="GO" id="GO:0005524">
    <property type="term" value="F:ATP binding"/>
    <property type="evidence" value="ECO:0007669"/>
    <property type="project" value="InterPro"/>
</dbReference>
<dbReference type="Pfam" id="PF02572">
    <property type="entry name" value="CobA_CobO_BtuR"/>
    <property type="match status" value="1"/>
</dbReference>
<keyword evidence="2" id="KW-1185">Reference proteome</keyword>
<protein>
    <submittedName>
        <fullName evidence="1">Cob(I)yrinic acid a,c-diamide adenosyltransferase</fullName>
    </submittedName>
</protein>
<dbReference type="SUPFAM" id="SSF52540">
    <property type="entry name" value="P-loop containing nucleoside triphosphate hydrolases"/>
    <property type="match status" value="1"/>
</dbReference>
<name>A0A2K2UF32_9ACTN</name>
<proteinExistence type="predicted"/>
<dbReference type="InterPro" id="IPR027417">
    <property type="entry name" value="P-loop_NTPase"/>
</dbReference>
<dbReference type="EMBL" id="PPEK01000001">
    <property type="protein sequence ID" value="PNV68937.1"/>
    <property type="molecule type" value="Genomic_DNA"/>
</dbReference>